<feature type="transmembrane region" description="Helical" evidence="8">
    <location>
        <begin position="270"/>
        <end position="291"/>
    </location>
</feature>
<feature type="transmembrane region" description="Helical" evidence="8">
    <location>
        <begin position="203"/>
        <end position="227"/>
    </location>
</feature>
<evidence type="ECO:0000256" key="6">
    <source>
        <dbReference type="ARBA" id="ARBA00025811"/>
    </source>
</evidence>
<comment type="subunit">
    <text evidence="6">Composed of 13 different subunits. Subunits NuoA, H, J, K, L, M, N constitute the membrane sector of the complex.</text>
</comment>
<protein>
    <submittedName>
        <fullName evidence="10">NADH-quinone oxidoreductase subunit N</fullName>
    </submittedName>
</protein>
<dbReference type="Proteomes" id="UP000298685">
    <property type="component" value="Chromosome"/>
</dbReference>
<feature type="transmembrane region" description="Helical" evidence="8">
    <location>
        <begin position="74"/>
        <end position="93"/>
    </location>
</feature>
<accession>A0A4D6YHU7</accession>
<feature type="transmembrane region" description="Helical" evidence="8">
    <location>
        <begin position="409"/>
        <end position="429"/>
    </location>
</feature>
<evidence type="ECO:0000256" key="8">
    <source>
        <dbReference type="SAM" id="Phobius"/>
    </source>
</evidence>
<feature type="transmembrane region" description="Helical" evidence="8">
    <location>
        <begin position="35"/>
        <end position="68"/>
    </location>
</feature>
<keyword evidence="4 8" id="KW-0472">Membrane</keyword>
<keyword evidence="2 7" id="KW-0812">Transmembrane</keyword>
<feature type="transmembrane region" description="Helical" evidence="8">
    <location>
        <begin position="239"/>
        <end position="258"/>
    </location>
</feature>
<evidence type="ECO:0000313" key="11">
    <source>
        <dbReference type="Proteomes" id="UP000298685"/>
    </source>
</evidence>
<gene>
    <name evidence="10" type="ORF">D9V78_00600</name>
</gene>
<name>A0A4D6YHU7_9GAMM</name>
<evidence type="ECO:0000313" key="10">
    <source>
        <dbReference type="EMBL" id="QCI25921.1"/>
    </source>
</evidence>
<feature type="transmembrane region" description="Helical" evidence="8">
    <location>
        <begin position="327"/>
        <end position="353"/>
    </location>
</feature>
<dbReference type="RefSeq" id="WP_158350408.1">
    <property type="nucleotide sequence ID" value="NZ_CP032999.1"/>
</dbReference>
<feature type="transmembrane region" description="Helical" evidence="8">
    <location>
        <begin position="298"/>
        <end position="321"/>
    </location>
</feature>
<dbReference type="AlphaFoldDB" id="A0A4D6YHU7"/>
<dbReference type="GO" id="GO:0016020">
    <property type="term" value="C:membrane"/>
    <property type="evidence" value="ECO:0007669"/>
    <property type="project" value="UniProtKB-SubCell"/>
</dbReference>
<dbReference type="Pfam" id="PF00361">
    <property type="entry name" value="Proton_antipo_M"/>
    <property type="match status" value="1"/>
</dbReference>
<feature type="transmembrane region" description="Helical" evidence="8">
    <location>
        <begin position="105"/>
        <end position="122"/>
    </location>
</feature>
<comment type="subcellular location">
    <subcellularLocation>
        <location evidence="1">Endomembrane system</location>
        <topology evidence="1">Multi-pass membrane protein</topology>
    </subcellularLocation>
    <subcellularLocation>
        <location evidence="7">Membrane</location>
        <topology evidence="7">Multi-pass membrane protein</topology>
    </subcellularLocation>
</comment>
<evidence type="ECO:0000256" key="3">
    <source>
        <dbReference type="ARBA" id="ARBA00022989"/>
    </source>
</evidence>
<dbReference type="PANTHER" id="PTHR22773">
    <property type="entry name" value="NADH DEHYDROGENASE"/>
    <property type="match status" value="1"/>
</dbReference>
<dbReference type="InterPro" id="IPR001750">
    <property type="entry name" value="ND/Mrp_TM"/>
</dbReference>
<dbReference type="OrthoDB" id="9768329at2"/>
<feature type="transmembrane region" description="Helical" evidence="8">
    <location>
        <begin position="6"/>
        <end position="28"/>
    </location>
</feature>
<evidence type="ECO:0000256" key="7">
    <source>
        <dbReference type="RuleBase" id="RU000320"/>
    </source>
</evidence>
<organism evidence="10 11">
    <name type="scientific">Buchnera aphidicola</name>
    <name type="common">Sarucallis kahawaluokalani</name>
    <dbReference type="NCBI Taxonomy" id="1241878"/>
    <lineage>
        <taxon>Bacteria</taxon>
        <taxon>Pseudomonadati</taxon>
        <taxon>Pseudomonadota</taxon>
        <taxon>Gammaproteobacteria</taxon>
        <taxon>Enterobacterales</taxon>
        <taxon>Erwiniaceae</taxon>
        <taxon>Buchnera</taxon>
    </lineage>
</organism>
<evidence type="ECO:0000259" key="9">
    <source>
        <dbReference type="Pfam" id="PF00361"/>
    </source>
</evidence>
<feature type="transmembrane region" description="Helical" evidence="8">
    <location>
        <begin position="128"/>
        <end position="147"/>
    </location>
</feature>
<feature type="transmembrane region" description="Helical" evidence="8">
    <location>
        <begin position="374"/>
        <end position="397"/>
    </location>
</feature>
<feature type="transmembrane region" description="Helical" evidence="8">
    <location>
        <begin position="450"/>
        <end position="474"/>
    </location>
</feature>
<dbReference type="GO" id="GO:0012505">
    <property type="term" value="C:endomembrane system"/>
    <property type="evidence" value="ECO:0007669"/>
    <property type="project" value="UniProtKB-SubCell"/>
</dbReference>
<dbReference type="EMBL" id="CP032999">
    <property type="protein sequence ID" value="QCI25921.1"/>
    <property type="molecule type" value="Genomic_DNA"/>
</dbReference>
<feature type="transmembrane region" description="Helical" evidence="8">
    <location>
        <begin position="159"/>
        <end position="179"/>
    </location>
</feature>
<evidence type="ECO:0000256" key="2">
    <source>
        <dbReference type="ARBA" id="ARBA00022692"/>
    </source>
</evidence>
<reference evidence="10 11" key="1">
    <citation type="submission" date="2018-10" db="EMBL/GenBank/DDBJ databases">
        <title>Comparative functional genomics of the obligate endosymbiont Buchnera aphidicola.</title>
        <authorList>
            <person name="Chong R.A."/>
        </authorList>
    </citation>
    <scope>NUCLEOTIDE SEQUENCE [LARGE SCALE GENOMIC DNA]</scope>
    <source>
        <strain evidence="10 11">Ska</strain>
    </source>
</reference>
<sequence length="483" mass="55922">MFIPIFKLVALLPLVILMTGIIVIMFSMIFRRNHFFVFCVTFLSLFSVLCILFLIYFITPIFVTILLYINFNSLLYIFLIVFSSMLMLIVFYFYIEKILMYQEEFYVLILSSIIGAIILTEANHIITVLIGTELMSLPIFGLMTYFLESKRKIRVILKYMFLSSLMTSFALLGIVLIYLKCGSLTLNCIKITLLISSSYENKILLIGLMLLFISFFFKLSLFPLHFWIFDIYENISPVLLLYSTIIIKIASFSALIKILSYCPYEKCKIIYLIIETISFFSIIYGSIVVITQNNIKKFFGYSSIVHMGYALISVLTINNYYLSNHIAFIYLLNYVISSIGIFSLLSLLVLLNNNITFDINHMPLYNMLLIDKPVLSFSFVVIIFSFLGIPFTFGFFAKYFTLIVILHKKLWLILCAVIINSGCSIYYYLKIILIAYNKTNVALINGKKCYKIIDIIIILISSVIILFGIFPQILMNFLNMKYL</sequence>
<evidence type="ECO:0000256" key="1">
    <source>
        <dbReference type="ARBA" id="ARBA00004127"/>
    </source>
</evidence>
<comment type="function">
    <text evidence="5">NDH-1 shuttles electrons from NADH, via FMN and iron-sulfur (Fe-S) centers, to quinones in the respiratory chain. Couples the redox reaction to proton translocation (for every two electrons transferred, four hydrogen ions are translocated across the cytoplasmic membrane), and thus conserves the redox energy in a proton gradient.</text>
</comment>
<feature type="domain" description="NADH:quinone oxidoreductase/Mrp antiporter transmembrane" evidence="9">
    <location>
        <begin position="122"/>
        <end position="421"/>
    </location>
</feature>
<evidence type="ECO:0000256" key="4">
    <source>
        <dbReference type="ARBA" id="ARBA00023136"/>
    </source>
</evidence>
<keyword evidence="3 8" id="KW-1133">Transmembrane helix</keyword>
<proteinExistence type="predicted"/>
<evidence type="ECO:0000256" key="5">
    <source>
        <dbReference type="ARBA" id="ARBA00025189"/>
    </source>
</evidence>